<accession>A0A2N7U055</accession>
<dbReference type="RefSeq" id="WP_102654368.1">
    <property type="nucleotide sequence ID" value="NZ_PNRF01000032.1"/>
</dbReference>
<dbReference type="AlphaFoldDB" id="A0A2N7U055"/>
<keyword evidence="2" id="KW-1185">Reference proteome</keyword>
<gene>
    <name evidence="1" type="ORF">C1H69_15950</name>
</gene>
<proteinExistence type="predicted"/>
<sequence>MPQARFTTEQLEELNILCLFNLDTTQEGIKVHSSAAPEAVAAAARLYDKGLVTQADGGYMTPLGREAAQHAQDLLGLLDPANLTT</sequence>
<dbReference type="Proteomes" id="UP000235803">
    <property type="component" value="Unassembled WGS sequence"/>
</dbReference>
<dbReference type="InterPro" id="IPR013468">
    <property type="entry name" value="CHP02647"/>
</dbReference>
<dbReference type="Pfam" id="PF18918">
    <property type="entry name" value="DUF5669"/>
    <property type="match status" value="1"/>
</dbReference>
<comment type="caution">
    <text evidence="1">The sequence shown here is derived from an EMBL/GenBank/DDBJ whole genome shotgun (WGS) entry which is preliminary data.</text>
</comment>
<evidence type="ECO:0000313" key="2">
    <source>
        <dbReference type="Proteomes" id="UP000235803"/>
    </source>
</evidence>
<reference evidence="1 2" key="1">
    <citation type="submission" date="2018-01" db="EMBL/GenBank/DDBJ databases">
        <title>Halomonas endophytica sp. nov., isolated from storage liquid in the stems of Populus euphratica.</title>
        <authorList>
            <person name="Chen C."/>
        </authorList>
    </citation>
    <scope>NUCLEOTIDE SEQUENCE [LARGE SCALE GENOMIC DNA]</scope>
    <source>
        <strain evidence="1 2">MC28</strain>
    </source>
</reference>
<name>A0A2N7U055_9GAMM</name>
<dbReference type="NCBIfam" id="TIGR02647">
    <property type="entry name" value="DNA"/>
    <property type="match status" value="1"/>
</dbReference>
<dbReference type="OrthoDB" id="5600572at2"/>
<evidence type="ECO:0000313" key="1">
    <source>
        <dbReference type="EMBL" id="PMR73819.1"/>
    </source>
</evidence>
<dbReference type="EMBL" id="PNRF01000032">
    <property type="protein sequence ID" value="PMR73819.1"/>
    <property type="molecule type" value="Genomic_DNA"/>
</dbReference>
<protein>
    <submittedName>
        <fullName evidence="1">TIGR02647 family protein</fullName>
    </submittedName>
</protein>
<organism evidence="1 2">
    <name type="scientific">Billgrantia endophytica</name>
    <dbReference type="NCBI Taxonomy" id="2033802"/>
    <lineage>
        <taxon>Bacteria</taxon>
        <taxon>Pseudomonadati</taxon>
        <taxon>Pseudomonadota</taxon>
        <taxon>Gammaproteobacteria</taxon>
        <taxon>Oceanospirillales</taxon>
        <taxon>Halomonadaceae</taxon>
        <taxon>Billgrantia</taxon>
    </lineage>
</organism>